<dbReference type="PANTHER" id="PTHR10417:SF4">
    <property type="entry name" value="SAND DOMAIN-CONTAINING PROTEIN-RELATED"/>
    <property type="match status" value="1"/>
</dbReference>
<dbReference type="Ensembl" id="ENSCSAVT00000000582.1">
    <property type="protein sequence ID" value="ENSCSAVP00000000575.1"/>
    <property type="gene ID" value="ENSCSAVG00000000320.1"/>
</dbReference>
<evidence type="ECO:0000256" key="1">
    <source>
        <dbReference type="ARBA" id="ARBA00023015"/>
    </source>
</evidence>
<evidence type="ECO:0000313" key="5">
    <source>
        <dbReference type="Ensembl" id="ENSCSAVP00000000575.1"/>
    </source>
</evidence>
<evidence type="ECO:0000256" key="3">
    <source>
        <dbReference type="ARBA" id="ARBA00023242"/>
    </source>
</evidence>
<reference evidence="6" key="1">
    <citation type="submission" date="2003-08" db="EMBL/GenBank/DDBJ databases">
        <authorList>
            <person name="Birren B."/>
            <person name="Nusbaum C."/>
            <person name="Abebe A."/>
            <person name="Abouelleil A."/>
            <person name="Adekoya E."/>
            <person name="Ait-zahra M."/>
            <person name="Allen N."/>
            <person name="Allen T."/>
            <person name="An P."/>
            <person name="Anderson M."/>
            <person name="Anderson S."/>
            <person name="Arachchi H."/>
            <person name="Armbruster J."/>
            <person name="Bachantsang P."/>
            <person name="Baldwin J."/>
            <person name="Barry A."/>
            <person name="Bayul T."/>
            <person name="Blitshsteyn B."/>
            <person name="Bloom T."/>
            <person name="Blye J."/>
            <person name="Boguslavskiy L."/>
            <person name="Borowsky M."/>
            <person name="Boukhgalter B."/>
            <person name="Brunache A."/>
            <person name="Butler J."/>
            <person name="Calixte N."/>
            <person name="Calvo S."/>
            <person name="Camarata J."/>
            <person name="Campo K."/>
            <person name="Chang J."/>
            <person name="Cheshatsang Y."/>
            <person name="Citroen M."/>
            <person name="Collymore A."/>
            <person name="Considine T."/>
            <person name="Cook A."/>
            <person name="Cooke P."/>
            <person name="Corum B."/>
            <person name="Cuomo C."/>
            <person name="David R."/>
            <person name="Dawoe T."/>
            <person name="Degray S."/>
            <person name="Dodge S."/>
            <person name="Dooley K."/>
            <person name="Dorje P."/>
            <person name="Dorjee K."/>
            <person name="Dorris L."/>
            <person name="Duffey N."/>
            <person name="Dupes A."/>
            <person name="Elkins T."/>
            <person name="Engels R."/>
            <person name="Erickson J."/>
            <person name="Farina A."/>
            <person name="Faro S."/>
            <person name="Ferreira P."/>
            <person name="Fischer H."/>
            <person name="Fitzgerald M."/>
            <person name="Foley K."/>
            <person name="Gage D."/>
            <person name="Galagan J."/>
            <person name="Gearin G."/>
            <person name="Gnerre S."/>
            <person name="Gnirke A."/>
            <person name="Goyette A."/>
            <person name="Graham J."/>
            <person name="Grandbois E."/>
            <person name="Gyaltsen K."/>
            <person name="Hafez N."/>
            <person name="Hagopian D."/>
            <person name="Hagos B."/>
            <person name="Hall J."/>
            <person name="Hatcher B."/>
            <person name="Heller A."/>
            <person name="Higgins H."/>
            <person name="Honan T."/>
            <person name="Horn A."/>
            <person name="Houde N."/>
            <person name="Hughes L."/>
            <person name="Hulme W."/>
            <person name="Husby E."/>
            <person name="Iliev I."/>
            <person name="Jaffe D."/>
            <person name="Jones C."/>
            <person name="Kamal M."/>
            <person name="Kamat A."/>
            <person name="Kamvysselis M."/>
            <person name="Karlsson E."/>
            <person name="Kells C."/>
            <person name="Kieu A."/>
            <person name="Kisner P."/>
            <person name="Kodira C."/>
            <person name="Kulbokas E."/>
            <person name="Labutti K."/>
            <person name="Lama D."/>
            <person name="Landers T."/>
            <person name="Leger J."/>
            <person name="Levine S."/>
            <person name="Lewis D."/>
            <person name="Lewis T."/>
            <person name="Lindblad-toh K."/>
            <person name="Liu X."/>
            <person name="Lokyitsang T."/>
            <person name="Lokyitsang Y."/>
            <person name="Lucien O."/>
            <person name="Lui A."/>
            <person name="Ma L.J."/>
            <person name="Mabbitt R."/>
            <person name="Macdonald J."/>
            <person name="Maclean C."/>
            <person name="Major J."/>
            <person name="Manning J."/>
            <person name="Marabella R."/>
            <person name="Maru K."/>
            <person name="Matthews C."/>
            <person name="Mauceli E."/>
            <person name="Mccarthy M."/>
            <person name="Mcdonough S."/>
            <person name="Mcghee T."/>
            <person name="Meldrim J."/>
            <person name="Meneus L."/>
            <person name="Mesirov J."/>
            <person name="Mihalev A."/>
            <person name="Mihova T."/>
            <person name="Mikkelsen T."/>
            <person name="Mlenga V."/>
            <person name="Moru K."/>
            <person name="Mozes J."/>
            <person name="Mulrain L."/>
            <person name="Munson G."/>
            <person name="Naylor J."/>
            <person name="Newes C."/>
            <person name="Nguyen C."/>
            <person name="Nguyen N."/>
            <person name="Nguyen T."/>
            <person name="Nicol R."/>
            <person name="Nielsen C."/>
            <person name="Nizzari M."/>
            <person name="Norbu C."/>
            <person name="Norbu N."/>
            <person name="O'donnell P."/>
            <person name="Okoawo O."/>
            <person name="O'leary S."/>
            <person name="Omotosho B."/>
            <person name="O'neill K."/>
            <person name="Osman S."/>
            <person name="Parker S."/>
            <person name="Perrin D."/>
            <person name="Phunkhang P."/>
            <person name="Piqani B."/>
            <person name="Purcell S."/>
            <person name="Rachupka T."/>
            <person name="Ramasamy U."/>
            <person name="Rameau R."/>
            <person name="Ray V."/>
            <person name="Raymond C."/>
            <person name="Retta R."/>
            <person name="Richardson S."/>
            <person name="Rise C."/>
            <person name="Rodriguez J."/>
            <person name="Rogers J."/>
            <person name="Rogov P."/>
            <person name="Rutman M."/>
            <person name="Schupbach R."/>
            <person name="Seaman C."/>
            <person name="Settipalli S."/>
            <person name="Sharpe T."/>
            <person name="Sheridan J."/>
            <person name="Sherpa N."/>
            <person name="Shi J."/>
            <person name="Smirnov S."/>
            <person name="Smith C."/>
            <person name="Sougnez C."/>
            <person name="Spencer B."/>
            <person name="Stalker J."/>
            <person name="Stange-thomann N."/>
            <person name="Stavropoulos S."/>
            <person name="Stetson K."/>
            <person name="Stone C."/>
            <person name="Stone S."/>
            <person name="Stubbs M."/>
            <person name="Talamas J."/>
            <person name="Tchuinga P."/>
            <person name="Tenzing P."/>
            <person name="Tesfaye S."/>
            <person name="Theodore J."/>
            <person name="Thoulutsang Y."/>
            <person name="Topham K."/>
            <person name="Towey S."/>
            <person name="Tsamla T."/>
            <person name="Tsomo N."/>
            <person name="Vallee D."/>
            <person name="Vassiliev H."/>
            <person name="Venkataraman V."/>
            <person name="Vinson J."/>
            <person name="Vo A."/>
            <person name="Wade C."/>
            <person name="Wang S."/>
            <person name="Wangchuk T."/>
            <person name="Wangdi T."/>
            <person name="Whittaker C."/>
            <person name="Wilkinson J."/>
            <person name="Wu Y."/>
            <person name="Wyman D."/>
            <person name="Yadav S."/>
            <person name="Yang S."/>
            <person name="Yang X."/>
            <person name="Yeager S."/>
            <person name="Yee E."/>
            <person name="Young G."/>
            <person name="Zainoun J."/>
            <person name="Zembeck L."/>
            <person name="Zimmer A."/>
            <person name="Zody M."/>
            <person name="Lander E."/>
        </authorList>
    </citation>
    <scope>NUCLEOTIDE SEQUENCE [LARGE SCALE GENOMIC DNA]</scope>
</reference>
<dbReference type="Proteomes" id="UP000007875">
    <property type="component" value="Unassembled WGS sequence"/>
</dbReference>
<evidence type="ECO:0000313" key="6">
    <source>
        <dbReference type="Proteomes" id="UP000007875"/>
    </source>
</evidence>
<reference evidence="5" key="2">
    <citation type="submission" date="2025-08" db="UniProtKB">
        <authorList>
            <consortium name="Ensembl"/>
        </authorList>
    </citation>
    <scope>IDENTIFICATION</scope>
</reference>
<organism evidence="5 6">
    <name type="scientific">Ciona savignyi</name>
    <name type="common">Pacific transparent sea squirt</name>
    <dbReference type="NCBI Taxonomy" id="51511"/>
    <lineage>
        <taxon>Eukaryota</taxon>
        <taxon>Metazoa</taxon>
        <taxon>Chordata</taxon>
        <taxon>Tunicata</taxon>
        <taxon>Ascidiacea</taxon>
        <taxon>Phlebobranchia</taxon>
        <taxon>Cionidae</taxon>
        <taxon>Ciona</taxon>
    </lineage>
</organism>
<feature type="compositionally biased region" description="Polar residues" evidence="4">
    <location>
        <begin position="78"/>
        <end position="90"/>
    </location>
</feature>
<dbReference type="AlphaFoldDB" id="H2Y5H7"/>
<sequence length="171" mass="19102">MLRKMIENGELNYYEHENNCSNQCRSNKSSSFDNSTDKCYASSFDSDAPRECFQGSLDYTQSRANSEEHVMLQAKRNALSSLSRSQESTASHQASSSMERSSSEDSGLAGSPLVDSMIMREAVTVEKVQDLHSFWSSIIRMDLFDDIIRDAITQITNLHSRTKHAGGSLSL</sequence>
<protein>
    <submittedName>
        <fullName evidence="5">Uncharacterized protein</fullName>
    </submittedName>
</protein>
<proteinExistence type="predicted"/>
<keyword evidence="3" id="KW-0539">Nucleus</keyword>
<evidence type="ECO:0000256" key="4">
    <source>
        <dbReference type="SAM" id="MobiDB-lite"/>
    </source>
</evidence>
<keyword evidence="2" id="KW-0804">Transcription</keyword>
<dbReference type="HOGENOM" id="CLU_1566401_0_0_1"/>
<name>H2Y5H7_CIOSA</name>
<evidence type="ECO:0000256" key="2">
    <source>
        <dbReference type="ARBA" id="ARBA00023163"/>
    </source>
</evidence>
<feature type="region of interest" description="Disordered" evidence="4">
    <location>
        <begin position="74"/>
        <end position="110"/>
    </location>
</feature>
<dbReference type="GeneTree" id="ENSGT00410000025596"/>
<feature type="compositionally biased region" description="Low complexity" evidence="4">
    <location>
        <begin position="91"/>
        <end position="106"/>
    </location>
</feature>
<keyword evidence="1" id="KW-0805">Transcription regulation</keyword>
<keyword evidence="6" id="KW-1185">Reference proteome</keyword>
<dbReference type="PANTHER" id="PTHR10417">
    <property type="entry name" value="GLUCOCORTICOID MODULATORY ELEMENT-BINDING PROTEIN"/>
    <property type="match status" value="1"/>
</dbReference>
<reference evidence="5" key="3">
    <citation type="submission" date="2025-09" db="UniProtKB">
        <authorList>
            <consortium name="Ensembl"/>
        </authorList>
    </citation>
    <scope>IDENTIFICATION</scope>
</reference>
<accession>H2Y5H7</accession>